<dbReference type="AlphaFoldDB" id="A0A0E9QF75"/>
<name>A0A0E9QF75_ANGAN</name>
<organism evidence="1">
    <name type="scientific">Anguilla anguilla</name>
    <name type="common">European freshwater eel</name>
    <name type="synonym">Muraena anguilla</name>
    <dbReference type="NCBI Taxonomy" id="7936"/>
    <lineage>
        <taxon>Eukaryota</taxon>
        <taxon>Metazoa</taxon>
        <taxon>Chordata</taxon>
        <taxon>Craniata</taxon>
        <taxon>Vertebrata</taxon>
        <taxon>Euteleostomi</taxon>
        <taxon>Actinopterygii</taxon>
        <taxon>Neopterygii</taxon>
        <taxon>Teleostei</taxon>
        <taxon>Anguilliformes</taxon>
        <taxon>Anguillidae</taxon>
        <taxon>Anguilla</taxon>
    </lineage>
</organism>
<reference evidence="1" key="1">
    <citation type="submission" date="2014-11" db="EMBL/GenBank/DDBJ databases">
        <authorList>
            <person name="Amaro Gonzalez C."/>
        </authorList>
    </citation>
    <scope>NUCLEOTIDE SEQUENCE</scope>
</reference>
<evidence type="ECO:0000313" key="1">
    <source>
        <dbReference type="EMBL" id="JAH15434.1"/>
    </source>
</evidence>
<protein>
    <submittedName>
        <fullName evidence="1">Uncharacterized protein</fullName>
    </submittedName>
</protein>
<dbReference type="EMBL" id="GBXM01093143">
    <property type="protein sequence ID" value="JAH15434.1"/>
    <property type="molecule type" value="Transcribed_RNA"/>
</dbReference>
<proteinExistence type="predicted"/>
<reference evidence="1" key="2">
    <citation type="journal article" date="2015" name="Fish Shellfish Immunol.">
        <title>Early steps in the European eel (Anguilla anguilla)-Vibrio vulnificus interaction in the gills: Role of the RtxA13 toxin.</title>
        <authorList>
            <person name="Callol A."/>
            <person name="Pajuelo D."/>
            <person name="Ebbesson L."/>
            <person name="Teles M."/>
            <person name="MacKenzie S."/>
            <person name="Amaro C."/>
        </authorList>
    </citation>
    <scope>NUCLEOTIDE SEQUENCE</scope>
</reference>
<sequence length="39" mass="4410">MTLTAWHANQIYNSDIPLDQAILLPSKIKTQRPQLICSS</sequence>
<accession>A0A0E9QF75</accession>